<dbReference type="EMBL" id="JAFLCK010000009">
    <property type="protein sequence ID" value="MBN8660315.1"/>
    <property type="molecule type" value="Genomic_DNA"/>
</dbReference>
<feature type="chain" id="PRO_5035251169" evidence="1">
    <location>
        <begin position="29"/>
        <end position="587"/>
    </location>
</feature>
<keyword evidence="1" id="KW-0732">Signal</keyword>
<dbReference type="Proteomes" id="UP000664277">
    <property type="component" value="Unassembled WGS sequence"/>
</dbReference>
<proteinExistence type="predicted"/>
<organism evidence="2 3">
    <name type="scientific">Candidatus Obscuribacter phosphatis</name>
    <dbReference type="NCBI Taxonomy" id="1906157"/>
    <lineage>
        <taxon>Bacteria</taxon>
        <taxon>Bacillati</taxon>
        <taxon>Candidatus Melainabacteria</taxon>
        <taxon>Candidatus Obscuribacterales</taxon>
        <taxon>Candidatus Obscuribacteraceae</taxon>
        <taxon>Candidatus Obscuribacter</taxon>
    </lineage>
</organism>
<sequence>MKPRKALPLALSFLMLAAIGGAVCPTLAAGSTAGQESTPVSRLPVKEVTIFKDGHALVIQEGDLPLNDNGELLLDSLPSPVLGTFFPYSGDQTKKLVSAVAGKRKITKKPTALSLSELIEGNKGARVHVEELVGSGEAAKLLGYDAEIIGFPERSAEELASANPAVSAALTLPQRSDLVELKTESGFNFVPVERIQTLTFKGDYQRRTKQEDLRDILSLKFDARGSNKIGMMYLQKGLRWIPSYKVTVDGNGHAKVKLQATLVNDLIDLEDVSANLVVGVPSFAFKEDTDPISLSQTLARVASNIGNQSRLGYLSNAIMTQQAYGAAESDAQAPSQAPIVTGEGKNEDLFVFNVKHLSLKKGERAVLPVAEYQVEYKDLYSVEIPVMPPPEVQNNRGGEQILAKLEEALKVMHKIRLKNTAKQPFTTAPALICLENGDKQEVLAQSLMTYTSAGASSEMDLTNAVDIKVSKNERETSRTPDAVTWQDDKFARINMEGELTFTNYSGKTINLEFNRKVLGKLDKVSDAGRIEMLNPIDEWSKIDWHGYFTLPHWWLNINGIGKFTGAPEMKPGETRKVNYAWHYFWRR</sequence>
<comment type="caution">
    <text evidence="2">The sequence shown here is derived from an EMBL/GenBank/DDBJ whole genome shotgun (WGS) entry which is preliminary data.</text>
</comment>
<protein>
    <submittedName>
        <fullName evidence="2">Uncharacterized protein</fullName>
    </submittedName>
</protein>
<evidence type="ECO:0000313" key="2">
    <source>
        <dbReference type="EMBL" id="MBN8660315.1"/>
    </source>
</evidence>
<gene>
    <name evidence="2" type="ORF">J0M35_08145</name>
</gene>
<evidence type="ECO:0000256" key="1">
    <source>
        <dbReference type="SAM" id="SignalP"/>
    </source>
</evidence>
<evidence type="ECO:0000313" key="3">
    <source>
        <dbReference type="Proteomes" id="UP000664277"/>
    </source>
</evidence>
<feature type="signal peptide" evidence="1">
    <location>
        <begin position="1"/>
        <end position="28"/>
    </location>
</feature>
<accession>A0A8J7PIH5</accession>
<dbReference type="AlphaFoldDB" id="A0A8J7PIH5"/>
<name>A0A8J7PIH5_9BACT</name>
<reference evidence="2" key="1">
    <citation type="submission" date="2021-02" db="EMBL/GenBank/DDBJ databases">
        <title>Genome-Resolved Metagenomics of a Microbial Community Performing Photosynthetic Biological Nutrient Removal.</title>
        <authorList>
            <person name="Mcdaniel E.A."/>
        </authorList>
    </citation>
    <scope>NUCLEOTIDE SEQUENCE</scope>
    <source>
        <strain evidence="2">UWPOB_OBS1</strain>
    </source>
</reference>